<dbReference type="InterPro" id="IPR016181">
    <property type="entry name" value="Acyl_CoA_acyltransferase"/>
</dbReference>
<dbReference type="Proteomes" id="UP000659061">
    <property type="component" value="Unassembled WGS sequence"/>
</dbReference>
<evidence type="ECO:0000256" key="2">
    <source>
        <dbReference type="ARBA" id="ARBA00023315"/>
    </source>
</evidence>
<dbReference type="PROSITE" id="PS51186">
    <property type="entry name" value="GNAT"/>
    <property type="match status" value="1"/>
</dbReference>
<dbReference type="Pfam" id="PF00583">
    <property type="entry name" value="Acetyltransf_1"/>
    <property type="match status" value="1"/>
</dbReference>
<dbReference type="CDD" id="cd04301">
    <property type="entry name" value="NAT_SF"/>
    <property type="match status" value="1"/>
</dbReference>
<feature type="region of interest" description="Disordered" evidence="3">
    <location>
        <begin position="31"/>
        <end position="52"/>
    </location>
</feature>
<dbReference type="InterPro" id="IPR050832">
    <property type="entry name" value="Bact_Acetyltransf"/>
</dbReference>
<protein>
    <submittedName>
        <fullName evidence="5">GNAT family N-acetyltransferase</fullName>
    </submittedName>
    <submittedName>
        <fullName evidence="6">Ribosomal protein S18 acetylase RimI-like enzyme</fullName>
    </submittedName>
</protein>
<dbReference type="Gene3D" id="3.40.630.30">
    <property type="match status" value="1"/>
</dbReference>
<dbReference type="EMBL" id="JACBZN010000001">
    <property type="protein sequence ID" value="NYI39337.1"/>
    <property type="molecule type" value="Genomic_DNA"/>
</dbReference>
<dbReference type="RefSeq" id="WP_179426878.1">
    <property type="nucleotide sequence ID" value="NZ_BAAAMP010000002.1"/>
</dbReference>
<dbReference type="Proteomes" id="UP000587211">
    <property type="component" value="Unassembled WGS sequence"/>
</dbReference>
<dbReference type="InterPro" id="IPR000182">
    <property type="entry name" value="GNAT_dom"/>
</dbReference>
<proteinExistence type="predicted"/>
<evidence type="ECO:0000259" key="4">
    <source>
        <dbReference type="PROSITE" id="PS51186"/>
    </source>
</evidence>
<sequence length="155" mass="17323">MTVTLSPVTAERFPAWLRRTRAEYEADLVATGETPEEARRQARASTDHAFPDDVPTPGHAVFDLLTDEGTVAGYLWLGHDTSGDSRSWWVWDVFVEPEQRGRGVGRAAMRLAEEYARDEGAQTLGLSVFGFNEAARGLYESLGYEVTSVKMRKRL</sequence>
<evidence type="ECO:0000256" key="3">
    <source>
        <dbReference type="SAM" id="MobiDB-lite"/>
    </source>
</evidence>
<feature type="compositionally biased region" description="Basic and acidic residues" evidence="3">
    <location>
        <begin position="36"/>
        <end position="51"/>
    </location>
</feature>
<dbReference type="EMBL" id="JACWMT010000001">
    <property type="protein sequence ID" value="MBD1270005.1"/>
    <property type="molecule type" value="Genomic_DNA"/>
</dbReference>
<reference evidence="6 7" key="1">
    <citation type="submission" date="2020-07" db="EMBL/GenBank/DDBJ databases">
        <title>Sequencing the genomes of 1000 actinobacteria strains.</title>
        <authorList>
            <person name="Klenk H.-P."/>
        </authorList>
    </citation>
    <scope>NUCLEOTIDE SEQUENCE [LARGE SCALE GENOMIC DNA]</scope>
    <source>
        <strain evidence="6 7">DSM 19087</strain>
    </source>
</reference>
<dbReference type="PANTHER" id="PTHR43877:SF2">
    <property type="entry name" value="AMINOALKYLPHOSPHONATE N-ACETYLTRANSFERASE-RELATED"/>
    <property type="match status" value="1"/>
</dbReference>
<gene>
    <name evidence="6" type="ORF">BJ975_002712</name>
    <name evidence="5" type="ORF">IDH50_07175</name>
</gene>
<dbReference type="SUPFAM" id="SSF55729">
    <property type="entry name" value="Acyl-CoA N-acyltransferases (Nat)"/>
    <property type="match status" value="1"/>
</dbReference>
<name>A0A8I0KHX6_9ACTN</name>
<dbReference type="AlphaFoldDB" id="A0A8I0KHX6"/>
<keyword evidence="2" id="KW-0012">Acyltransferase</keyword>
<accession>A0A8I0KHX6</accession>
<evidence type="ECO:0000313" key="6">
    <source>
        <dbReference type="EMBL" id="NYI39337.1"/>
    </source>
</evidence>
<feature type="domain" description="N-acetyltransferase" evidence="4">
    <location>
        <begin position="18"/>
        <end position="155"/>
    </location>
</feature>
<comment type="caution">
    <text evidence="5">The sequence shown here is derived from an EMBL/GenBank/DDBJ whole genome shotgun (WGS) entry which is preliminary data.</text>
</comment>
<dbReference type="GO" id="GO:0016747">
    <property type="term" value="F:acyltransferase activity, transferring groups other than amino-acyl groups"/>
    <property type="evidence" value="ECO:0007669"/>
    <property type="project" value="InterPro"/>
</dbReference>
<keyword evidence="1 5" id="KW-0808">Transferase</keyword>
<keyword evidence="7" id="KW-1185">Reference proteome</keyword>
<evidence type="ECO:0000313" key="7">
    <source>
        <dbReference type="Proteomes" id="UP000587211"/>
    </source>
</evidence>
<evidence type="ECO:0000313" key="8">
    <source>
        <dbReference type="Proteomes" id="UP000659061"/>
    </source>
</evidence>
<dbReference type="PANTHER" id="PTHR43877">
    <property type="entry name" value="AMINOALKYLPHOSPHONATE N-ACETYLTRANSFERASE-RELATED-RELATED"/>
    <property type="match status" value="1"/>
</dbReference>
<reference evidence="5" key="2">
    <citation type="submission" date="2020-09" db="EMBL/GenBank/DDBJ databases">
        <title>Novel species in genus Aeromicrobium.</title>
        <authorList>
            <person name="Zhang G."/>
        </authorList>
    </citation>
    <scope>NUCLEOTIDE SEQUENCE</scope>
    <source>
        <strain evidence="5">SSW1-57</strain>
    </source>
</reference>
<evidence type="ECO:0000313" key="5">
    <source>
        <dbReference type="EMBL" id="MBD1270005.1"/>
    </source>
</evidence>
<organism evidence="5 8">
    <name type="scientific">Aeromicrobium tamlense</name>
    <dbReference type="NCBI Taxonomy" id="375541"/>
    <lineage>
        <taxon>Bacteria</taxon>
        <taxon>Bacillati</taxon>
        <taxon>Actinomycetota</taxon>
        <taxon>Actinomycetes</taxon>
        <taxon>Propionibacteriales</taxon>
        <taxon>Nocardioidaceae</taxon>
        <taxon>Aeromicrobium</taxon>
    </lineage>
</organism>
<evidence type="ECO:0000256" key="1">
    <source>
        <dbReference type="ARBA" id="ARBA00022679"/>
    </source>
</evidence>